<dbReference type="PANTHER" id="PTHR11439">
    <property type="entry name" value="GAG-POL-RELATED RETROTRANSPOSON"/>
    <property type="match status" value="1"/>
</dbReference>
<evidence type="ECO:0000259" key="1">
    <source>
        <dbReference type="Pfam" id="PF07727"/>
    </source>
</evidence>
<feature type="domain" description="Reverse transcriptase Ty1/copia-type" evidence="1">
    <location>
        <begin position="3"/>
        <end position="196"/>
    </location>
</feature>
<reference evidence="2" key="1">
    <citation type="submission" date="2024-01" db="EMBL/GenBank/DDBJ databases">
        <authorList>
            <person name="Webb A."/>
        </authorList>
    </citation>
    <scope>NUCLEOTIDE SEQUENCE</scope>
    <source>
        <strain evidence="2">Pm1</strain>
    </source>
</reference>
<dbReference type="EMBL" id="CAKLBY020000339">
    <property type="protein sequence ID" value="CAK7945883.1"/>
    <property type="molecule type" value="Genomic_DNA"/>
</dbReference>
<sequence>MDLVTVKLILVLSKRWNVPARHGDVPNAYVKAEKEEHLDIFMKVPKGIQITKEELQGFGVESPGEVALLLKKSLYGLKQAGRLWSKLLHSKLTENGYKQCTTDMCLYYKHQGQEWTIVGVYVDELLVTGTKQCAVDEFFAGMETLSIKDLGVVQKFLGLRISLDETQGYILDQEVMIDVLLRDFWLESANGVRTPIGDDCNDDNKDDVDYLPAKGASGEPSLSAFQSLVGSLLWIARCTRPDICFAVHKATRQTHKPTTKDWKIAKRIARYLKATKNLRLHLNGNGPTQQNKQSGVSLSTMEAEFISSSQAGRELLGVRELLLELKLQVCIPMPMWMDNQAAIKQLEGEKSTTSAKHVDIRFKFICHYAREGIVVPKYVKTESMMADILTKSLPAPRMEELRKMFNLRTIQAEVEEEC</sequence>
<name>A0AAV1VIT5_9STRA</name>
<organism evidence="2 3">
    <name type="scientific">Peronospora matthiolae</name>
    <dbReference type="NCBI Taxonomy" id="2874970"/>
    <lineage>
        <taxon>Eukaryota</taxon>
        <taxon>Sar</taxon>
        <taxon>Stramenopiles</taxon>
        <taxon>Oomycota</taxon>
        <taxon>Peronosporomycetes</taxon>
        <taxon>Peronosporales</taxon>
        <taxon>Peronosporaceae</taxon>
        <taxon>Peronospora</taxon>
    </lineage>
</organism>
<comment type="caution">
    <text evidence="2">The sequence shown here is derived from an EMBL/GenBank/DDBJ whole genome shotgun (WGS) entry which is preliminary data.</text>
</comment>
<dbReference type="Pfam" id="PF07727">
    <property type="entry name" value="RVT_2"/>
    <property type="match status" value="1"/>
</dbReference>
<evidence type="ECO:0000313" key="3">
    <source>
        <dbReference type="Proteomes" id="UP001162060"/>
    </source>
</evidence>
<gene>
    <name evidence="2" type="ORF">PM001_LOCUS31033</name>
</gene>
<proteinExistence type="predicted"/>
<dbReference type="CDD" id="cd09272">
    <property type="entry name" value="RNase_HI_RT_Ty1"/>
    <property type="match status" value="1"/>
</dbReference>
<accession>A0AAV1VIT5</accession>
<dbReference type="Proteomes" id="UP001162060">
    <property type="component" value="Unassembled WGS sequence"/>
</dbReference>
<protein>
    <recommendedName>
        <fullName evidence="1">Reverse transcriptase Ty1/copia-type domain-containing protein</fullName>
    </recommendedName>
</protein>
<dbReference type="InterPro" id="IPR013103">
    <property type="entry name" value="RVT_2"/>
</dbReference>
<dbReference type="PANTHER" id="PTHR11439:SF440">
    <property type="entry name" value="INTEGRASE CATALYTIC DOMAIN-CONTAINING PROTEIN"/>
    <property type="match status" value="1"/>
</dbReference>
<dbReference type="AlphaFoldDB" id="A0AAV1VIT5"/>
<evidence type="ECO:0000313" key="2">
    <source>
        <dbReference type="EMBL" id="CAK7945883.1"/>
    </source>
</evidence>